<dbReference type="InterPro" id="IPR000160">
    <property type="entry name" value="GGDEF_dom"/>
</dbReference>
<feature type="domain" description="CBS" evidence="6">
    <location>
        <begin position="81"/>
        <end position="137"/>
    </location>
</feature>
<dbReference type="PROSITE" id="PS50113">
    <property type="entry name" value="PAC"/>
    <property type="match status" value="1"/>
</dbReference>
<feature type="domain" description="CBS" evidence="6">
    <location>
        <begin position="17"/>
        <end position="73"/>
    </location>
</feature>
<dbReference type="Pfam" id="PF00563">
    <property type="entry name" value="EAL"/>
    <property type="match status" value="1"/>
</dbReference>
<dbReference type="Gene3D" id="3.30.70.270">
    <property type="match status" value="1"/>
</dbReference>
<dbReference type="InterPro" id="IPR046342">
    <property type="entry name" value="CBS_dom_sf"/>
</dbReference>
<dbReference type="InterPro" id="IPR001633">
    <property type="entry name" value="EAL_dom"/>
</dbReference>
<dbReference type="InterPro" id="IPR052155">
    <property type="entry name" value="Biofilm_reg_signaling"/>
</dbReference>
<dbReference type="NCBIfam" id="TIGR00229">
    <property type="entry name" value="sensory_box"/>
    <property type="match status" value="1"/>
</dbReference>
<evidence type="ECO:0000259" key="6">
    <source>
        <dbReference type="PROSITE" id="PS51371"/>
    </source>
</evidence>
<dbReference type="InterPro" id="IPR029787">
    <property type="entry name" value="Nucleotide_cyclase"/>
</dbReference>
<dbReference type="InterPro" id="IPR000644">
    <property type="entry name" value="CBS_dom"/>
</dbReference>
<dbReference type="RefSeq" id="WP_379559619.1">
    <property type="nucleotide sequence ID" value="NZ_JBHTJS010000063.1"/>
</dbReference>
<dbReference type="PROSITE" id="PS50887">
    <property type="entry name" value="GGDEF"/>
    <property type="match status" value="1"/>
</dbReference>
<dbReference type="Gene3D" id="3.30.450.20">
    <property type="entry name" value="PAS domain"/>
    <property type="match status" value="1"/>
</dbReference>
<dbReference type="InterPro" id="IPR043128">
    <property type="entry name" value="Rev_trsase/Diguanyl_cyclase"/>
</dbReference>
<reference evidence="8" key="1">
    <citation type="journal article" date="2019" name="Int. J. Syst. Evol. Microbiol.">
        <title>The Global Catalogue of Microorganisms (GCM) 10K type strain sequencing project: providing services to taxonomists for standard genome sequencing and annotation.</title>
        <authorList>
            <consortium name="The Broad Institute Genomics Platform"/>
            <consortium name="The Broad Institute Genome Sequencing Center for Infectious Disease"/>
            <person name="Wu L."/>
            <person name="Ma J."/>
        </authorList>
    </citation>
    <scope>NUCLEOTIDE SEQUENCE [LARGE SCALE GENOMIC DNA]</scope>
    <source>
        <strain evidence="8">CCUG 60525</strain>
    </source>
</reference>
<dbReference type="PANTHER" id="PTHR44757">
    <property type="entry name" value="DIGUANYLATE CYCLASE DGCP"/>
    <property type="match status" value="1"/>
</dbReference>
<keyword evidence="1" id="KW-0129">CBS domain</keyword>
<dbReference type="SMART" id="SM00116">
    <property type="entry name" value="CBS"/>
    <property type="match status" value="4"/>
</dbReference>
<evidence type="ECO:0000259" key="4">
    <source>
        <dbReference type="PROSITE" id="PS50883"/>
    </source>
</evidence>
<dbReference type="PANTHER" id="PTHR44757:SF2">
    <property type="entry name" value="BIOFILM ARCHITECTURE MAINTENANCE PROTEIN MBAA"/>
    <property type="match status" value="1"/>
</dbReference>
<dbReference type="InterPro" id="IPR000014">
    <property type="entry name" value="PAS"/>
</dbReference>
<name>A0ABW3KPP4_9GAMM</name>
<protein>
    <submittedName>
        <fullName evidence="7">EAL domain-containing protein</fullName>
    </submittedName>
</protein>
<keyword evidence="8" id="KW-1185">Reference proteome</keyword>
<dbReference type="Pfam" id="PF00990">
    <property type="entry name" value="GGDEF"/>
    <property type="match status" value="1"/>
</dbReference>
<feature type="domain" description="GGDEF" evidence="5">
    <location>
        <begin position="441"/>
        <end position="574"/>
    </location>
</feature>
<feature type="domain" description="PAC" evidence="3">
    <location>
        <begin position="357"/>
        <end position="409"/>
    </location>
</feature>
<feature type="domain" description="EAL" evidence="4">
    <location>
        <begin position="583"/>
        <end position="838"/>
    </location>
</feature>
<accession>A0ABW3KPP4</accession>
<gene>
    <name evidence="7" type="ORF">ACFQ1C_15700</name>
</gene>
<dbReference type="CDD" id="cd09833">
    <property type="entry name" value="CBS_pair_GGDEF_PAS_repeat1"/>
    <property type="match status" value="1"/>
</dbReference>
<evidence type="ECO:0000313" key="7">
    <source>
        <dbReference type="EMBL" id="MFD1009592.1"/>
    </source>
</evidence>
<dbReference type="EMBL" id="JBHTJS010000063">
    <property type="protein sequence ID" value="MFD1009592.1"/>
    <property type="molecule type" value="Genomic_DNA"/>
</dbReference>
<dbReference type="InterPro" id="IPR035919">
    <property type="entry name" value="EAL_sf"/>
</dbReference>
<dbReference type="SMART" id="SM00267">
    <property type="entry name" value="GGDEF"/>
    <property type="match status" value="1"/>
</dbReference>
<dbReference type="CDD" id="cd00130">
    <property type="entry name" value="PAS"/>
    <property type="match status" value="1"/>
</dbReference>
<dbReference type="Gene3D" id="3.10.580.10">
    <property type="entry name" value="CBS-domain"/>
    <property type="match status" value="2"/>
</dbReference>
<dbReference type="PROSITE" id="PS50883">
    <property type="entry name" value="EAL"/>
    <property type="match status" value="1"/>
</dbReference>
<dbReference type="Gene3D" id="3.20.20.450">
    <property type="entry name" value="EAL domain"/>
    <property type="match status" value="1"/>
</dbReference>
<dbReference type="Pfam" id="PF00571">
    <property type="entry name" value="CBS"/>
    <property type="match status" value="3"/>
</dbReference>
<sequence length="838" mass="94004">MNHFDSTPADMPVERLMHKGLLTCSPNTPLYEVAQRMATRQFSSMLVINKGIAVGIWTEHDSLRLDFNDPTSLQIPISQVMSSPVSCVNLAAPISEVAQRFTHEGRRHFLVTDDHGQPQGIISQTDVALKQGLELYLSLRTVEETMHKDPLLLPGTLTLGQTAAFMLEQQQDAAIVSCGGGEFGIITERDMVRFVAHHPGNTPLSALASRPLLTVAPQDSLLRARDMLIDHQLRHLAVKDKDNRRIVGLLGFRNILDGAEQRYQLELHQAIAQRDNAMQHSRLNLQLAERVIEASLEGVMITNANSEIEFVNPAFTHTTGYSADEVLGKKPALLSSGRHDSAFYQEMWRTILKNGYWRGEIWNRHKSGQLYLELLTITAIRNNTGDITHFAALFTDITHIRENEDQIRKLAYYDALTQLPNRRLLGDRLEQAIKHAHRHKERLAVLFIDLDHFKQVNDSLGHAAGDELLLGVSRRMNARLREDDTLARLGGDEFIAVLPDLTDPDEVTRVARRLIEAIGEPFQLKNQSFRIGCSMGISFYPDDATEPEQLLHHADAAMYRAKQEGRNTYRLYSMQLDAHEHRWLAMETALRNAIDSGEGLSLHYQPLFACGSTQQLISMEALARWHHPELGHVSPVDFIALAERSGLILPLSQCLMTMVAAQLRHWIDAGLSPVPVAVNLSAQQFWQHDLIVQIRTLYEKYQLPAGLLSFELTESMLLDKQQQAIKVLQELRQLGCQVAMDDFGTGYSSLSYLHQLPITTLKIDRSFIQQLGENEGSEAILAAITGMANGLKLTVVAEGVETQAQLEALQKHHVDLIQGYLTGRPTPADDFAALYLIK</sequence>
<dbReference type="PROSITE" id="PS51371">
    <property type="entry name" value="CBS"/>
    <property type="match status" value="3"/>
</dbReference>
<dbReference type="Pfam" id="PF13426">
    <property type="entry name" value="PAS_9"/>
    <property type="match status" value="1"/>
</dbReference>
<dbReference type="SUPFAM" id="SSF55785">
    <property type="entry name" value="PYP-like sensor domain (PAS domain)"/>
    <property type="match status" value="1"/>
</dbReference>
<organism evidence="7 8">
    <name type="scientific">Oceanisphaera ostreae</name>
    <dbReference type="NCBI Taxonomy" id="914151"/>
    <lineage>
        <taxon>Bacteria</taxon>
        <taxon>Pseudomonadati</taxon>
        <taxon>Pseudomonadota</taxon>
        <taxon>Gammaproteobacteria</taxon>
        <taxon>Aeromonadales</taxon>
        <taxon>Aeromonadaceae</taxon>
        <taxon>Oceanisphaera</taxon>
    </lineage>
</organism>
<proteinExistence type="predicted"/>
<dbReference type="InterPro" id="IPR035965">
    <property type="entry name" value="PAS-like_dom_sf"/>
</dbReference>
<evidence type="ECO:0000259" key="2">
    <source>
        <dbReference type="PROSITE" id="PS50112"/>
    </source>
</evidence>
<evidence type="ECO:0000259" key="3">
    <source>
        <dbReference type="PROSITE" id="PS50113"/>
    </source>
</evidence>
<dbReference type="CDD" id="cd01949">
    <property type="entry name" value="GGDEF"/>
    <property type="match status" value="1"/>
</dbReference>
<dbReference type="InterPro" id="IPR001610">
    <property type="entry name" value="PAC"/>
</dbReference>
<dbReference type="Proteomes" id="UP001597048">
    <property type="component" value="Unassembled WGS sequence"/>
</dbReference>
<evidence type="ECO:0000259" key="5">
    <source>
        <dbReference type="PROSITE" id="PS50887"/>
    </source>
</evidence>
<comment type="caution">
    <text evidence="7">The sequence shown here is derived from an EMBL/GenBank/DDBJ whole genome shotgun (WGS) entry which is preliminary data.</text>
</comment>
<dbReference type="SMART" id="SM00052">
    <property type="entry name" value="EAL"/>
    <property type="match status" value="1"/>
</dbReference>
<dbReference type="NCBIfam" id="TIGR00254">
    <property type="entry name" value="GGDEF"/>
    <property type="match status" value="1"/>
</dbReference>
<feature type="domain" description="PAS" evidence="2">
    <location>
        <begin position="284"/>
        <end position="355"/>
    </location>
</feature>
<dbReference type="SUPFAM" id="SSF55073">
    <property type="entry name" value="Nucleotide cyclase"/>
    <property type="match status" value="1"/>
</dbReference>
<dbReference type="SMART" id="SM00091">
    <property type="entry name" value="PAS"/>
    <property type="match status" value="1"/>
</dbReference>
<feature type="domain" description="CBS" evidence="6">
    <location>
        <begin position="208"/>
        <end position="267"/>
    </location>
</feature>
<evidence type="ECO:0000313" key="8">
    <source>
        <dbReference type="Proteomes" id="UP001597048"/>
    </source>
</evidence>
<dbReference type="SUPFAM" id="SSF54631">
    <property type="entry name" value="CBS-domain pair"/>
    <property type="match status" value="2"/>
</dbReference>
<dbReference type="CDD" id="cd01948">
    <property type="entry name" value="EAL"/>
    <property type="match status" value="1"/>
</dbReference>
<evidence type="ECO:0000256" key="1">
    <source>
        <dbReference type="PROSITE-ProRule" id="PRU00703"/>
    </source>
</evidence>
<dbReference type="SUPFAM" id="SSF141868">
    <property type="entry name" value="EAL domain-like"/>
    <property type="match status" value="1"/>
</dbReference>
<dbReference type="SMART" id="SM00086">
    <property type="entry name" value="PAC"/>
    <property type="match status" value="1"/>
</dbReference>
<dbReference type="InterPro" id="IPR000700">
    <property type="entry name" value="PAS-assoc_C"/>
</dbReference>
<dbReference type="PROSITE" id="PS50112">
    <property type="entry name" value="PAS"/>
    <property type="match status" value="1"/>
</dbReference>